<evidence type="ECO:0000256" key="1">
    <source>
        <dbReference type="ARBA" id="ARBA00007374"/>
    </source>
</evidence>
<keyword evidence="10" id="KW-1185">Reference proteome</keyword>
<comment type="catalytic activity">
    <reaction evidence="7">
        <text>1D-myo-inositol 1,3,4,6-tetrakisphosphate + ATP = 1D-myo-inositol 1,3,4,5,6-pentakisphosphate + ADP + H(+)</text>
        <dbReference type="Rhea" id="RHEA:12717"/>
        <dbReference type="ChEBI" id="CHEBI:15378"/>
        <dbReference type="ChEBI" id="CHEBI:30616"/>
        <dbReference type="ChEBI" id="CHEBI:57660"/>
        <dbReference type="ChEBI" id="CHEBI:57733"/>
        <dbReference type="ChEBI" id="CHEBI:456216"/>
        <dbReference type="EC" id="2.7.1.140"/>
    </reaction>
</comment>
<dbReference type="PANTHER" id="PTHR12400">
    <property type="entry name" value="INOSITOL POLYPHOSPHATE KINASE"/>
    <property type="match status" value="1"/>
</dbReference>
<dbReference type="EnsemblMetazoa" id="MESCA007645-RA">
    <property type="protein sequence ID" value="MESCA007645-PA"/>
    <property type="gene ID" value="MESCA007645"/>
</dbReference>
<dbReference type="GO" id="GO:0032958">
    <property type="term" value="P:inositol phosphate biosynthetic process"/>
    <property type="evidence" value="ECO:0007669"/>
    <property type="project" value="InterPro"/>
</dbReference>
<dbReference type="EC" id="2.7.-.-" evidence="8"/>
<dbReference type="InterPro" id="IPR005522">
    <property type="entry name" value="IPK"/>
</dbReference>
<reference evidence="9" key="2">
    <citation type="submission" date="2015-06" db="UniProtKB">
        <authorList>
            <consortium name="EnsemblMetazoa"/>
        </authorList>
    </citation>
    <scope>IDENTIFICATION</scope>
</reference>
<sequence length="188" mass="21885">MSFDSHLTVVRHRCLFYDNRRNLQYDVKMIYKWCRFNANADNEDIVSKSTGNLYKGLKHLYQFVDSKNVVGVTAALVFYWEYMSKINHFNSDPYDFLKLESLTRGIQLPCVMDIKIGQRTWDPLADEEKIKSEESKYFECKQGLGFCIPGFQVYDIEDFVPEVEGYPLSIFDVLFPGGGVMSSFTYHA</sequence>
<dbReference type="GO" id="GO:0008440">
    <property type="term" value="F:inositol-1,4,5-trisphosphate 3-kinase activity"/>
    <property type="evidence" value="ECO:0007669"/>
    <property type="project" value="TreeGrafter"/>
</dbReference>
<keyword evidence="4 8" id="KW-0418">Kinase</keyword>
<dbReference type="EMBL" id="CAQQ02173117">
    <property type="status" value="NOT_ANNOTATED_CDS"/>
    <property type="molecule type" value="Genomic_DNA"/>
</dbReference>
<dbReference type="AlphaFoldDB" id="T1GV61"/>
<dbReference type="HOGENOM" id="CLU_1442612_0_0_1"/>
<evidence type="ECO:0000256" key="5">
    <source>
        <dbReference type="ARBA" id="ARBA00022840"/>
    </source>
</evidence>
<evidence type="ECO:0000256" key="2">
    <source>
        <dbReference type="ARBA" id="ARBA00022679"/>
    </source>
</evidence>
<dbReference type="GO" id="GO:0005634">
    <property type="term" value="C:nucleus"/>
    <property type="evidence" value="ECO:0007669"/>
    <property type="project" value="TreeGrafter"/>
</dbReference>
<dbReference type="EMBL" id="CAQQ02173119">
    <property type="status" value="NOT_ANNOTATED_CDS"/>
    <property type="molecule type" value="Genomic_DNA"/>
</dbReference>
<accession>T1GV61</accession>
<organism evidence="9 10">
    <name type="scientific">Megaselia scalaris</name>
    <name type="common">Humpbacked fly</name>
    <name type="synonym">Phora scalaris</name>
    <dbReference type="NCBI Taxonomy" id="36166"/>
    <lineage>
        <taxon>Eukaryota</taxon>
        <taxon>Metazoa</taxon>
        <taxon>Ecdysozoa</taxon>
        <taxon>Arthropoda</taxon>
        <taxon>Hexapoda</taxon>
        <taxon>Insecta</taxon>
        <taxon>Pterygota</taxon>
        <taxon>Neoptera</taxon>
        <taxon>Endopterygota</taxon>
        <taxon>Diptera</taxon>
        <taxon>Brachycera</taxon>
        <taxon>Muscomorpha</taxon>
        <taxon>Platypezoidea</taxon>
        <taxon>Phoridae</taxon>
        <taxon>Megaseliini</taxon>
        <taxon>Megaselia</taxon>
    </lineage>
</organism>
<evidence type="ECO:0000313" key="9">
    <source>
        <dbReference type="EnsemblMetazoa" id="MESCA007645-PA"/>
    </source>
</evidence>
<dbReference type="Proteomes" id="UP000015102">
    <property type="component" value="Unassembled WGS sequence"/>
</dbReference>
<evidence type="ECO:0000256" key="4">
    <source>
        <dbReference type="ARBA" id="ARBA00022777"/>
    </source>
</evidence>
<comment type="catalytic activity">
    <reaction evidence="6">
        <text>1D-myo-inositol 1,4,5-trisphosphate + 2 ATP = 1D-myo-inositol 1,3,4,5,6-pentakisphosphate + 2 ADP + 2 H(+)</text>
        <dbReference type="Rhea" id="RHEA:32359"/>
        <dbReference type="ChEBI" id="CHEBI:15378"/>
        <dbReference type="ChEBI" id="CHEBI:30616"/>
        <dbReference type="ChEBI" id="CHEBI:57733"/>
        <dbReference type="ChEBI" id="CHEBI:203600"/>
        <dbReference type="ChEBI" id="CHEBI:456216"/>
        <dbReference type="EC" id="2.7.1.151"/>
    </reaction>
</comment>
<proteinExistence type="inferred from homology"/>
<keyword evidence="5" id="KW-0067">ATP-binding</keyword>
<protein>
    <recommendedName>
        <fullName evidence="8">Kinase</fullName>
        <ecNumber evidence="8">2.7.-.-</ecNumber>
    </recommendedName>
</protein>
<dbReference type="Gene3D" id="3.30.470.160">
    <property type="entry name" value="Inositol polyphosphate kinase"/>
    <property type="match status" value="1"/>
</dbReference>
<name>T1GV61_MEGSC</name>
<evidence type="ECO:0000256" key="8">
    <source>
        <dbReference type="RuleBase" id="RU363090"/>
    </source>
</evidence>
<evidence type="ECO:0000256" key="6">
    <source>
        <dbReference type="ARBA" id="ARBA00036164"/>
    </source>
</evidence>
<reference evidence="10" key="1">
    <citation type="submission" date="2013-02" db="EMBL/GenBank/DDBJ databases">
        <authorList>
            <person name="Hughes D."/>
        </authorList>
    </citation>
    <scope>NUCLEOTIDE SEQUENCE</scope>
    <source>
        <strain>Durham</strain>
        <strain evidence="10">NC isolate 2 -- Noor lab</strain>
    </source>
</reference>
<evidence type="ECO:0000256" key="3">
    <source>
        <dbReference type="ARBA" id="ARBA00022741"/>
    </source>
</evidence>
<dbReference type="GO" id="GO:0005737">
    <property type="term" value="C:cytoplasm"/>
    <property type="evidence" value="ECO:0007669"/>
    <property type="project" value="TreeGrafter"/>
</dbReference>
<dbReference type="GO" id="GO:0005524">
    <property type="term" value="F:ATP binding"/>
    <property type="evidence" value="ECO:0007669"/>
    <property type="project" value="UniProtKB-KW"/>
</dbReference>
<evidence type="ECO:0000256" key="7">
    <source>
        <dbReference type="ARBA" id="ARBA00036525"/>
    </source>
</evidence>
<dbReference type="Pfam" id="PF03770">
    <property type="entry name" value="IPK"/>
    <property type="match status" value="1"/>
</dbReference>
<dbReference type="EMBL" id="CAQQ02173118">
    <property type="status" value="NOT_ANNOTATED_CDS"/>
    <property type="molecule type" value="Genomic_DNA"/>
</dbReference>
<comment type="similarity">
    <text evidence="1 8">Belongs to the inositol phosphokinase (IPK) family.</text>
</comment>
<keyword evidence="2 8" id="KW-0808">Transferase</keyword>
<dbReference type="InterPro" id="IPR038286">
    <property type="entry name" value="IPK_sf"/>
</dbReference>
<dbReference type="STRING" id="36166.T1GV61"/>
<keyword evidence="3" id="KW-0547">Nucleotide-binding</keyword>
<dbReference type="SUPFAM" id="SSF56104">
    <property type="entry name" value="SAICAR synthase-like"/>
    <property type="match status" value="1"/>
</dbReference>
<evidence type="ECO:0000313" key="10">
    <source>
        <dbReference type="Proteomes" id="UP000015102"/>
    </source>
</evidence>
<dbReference type="PANTHER" id="PTHR12400:SF51">
    <property type="entry name" value="INOSITOL POLYPHOSPHATE MULTIKINASE"/>
    <property type="match status" value="1"/>
</dbReference>
<dbReference type="GO" id="GO:0047326">
    <property type="term" value="F:inositol-1,3,4,6-tetrakisphosphate 5-kinase activity"/>
    <property type="evidence" value="ECO:0007669"/>
    <property type="project" value="RHEA"/>
</dbReference>